<dbReference type="NCBIfam" id="TIGR00693">
    <property type="entry name" value="thiE"/>
    <property type="match status" value="1"/>
</dbReference>
<dbReference type="Gene3D" id="3.20.20.70">
    <property type="entry name" value="Aldolase class I"/>
    <property type="match status" value="1"/>
</dbReference>
<evidence type="ECO:0000256" key="4">
    <source>
        <dbReference type="ARBA" id="ARBA00022842"/>
    </source>
</evidence>
<dbReference type="AlphaFoldDB" id="A0A1E5E3U9"/>
<proteinExistence type="inferred from homology"/>
<keyword evidence="2 9" id="KW-0808">Transferase</keyword>
<dbReference type="OrthoDB" id="9810880at2"/>
<feature type="domain" description="Thiamine phosphate synthase/TenI" evidence="12">
    <location>
        <begin position="212"/>
        <end position="384"/>
    </location>
</feature>
<comment type="cofactor">
    <cofactor evidence="9">
        <name>Mg(2+)</name>
        <dbReference type="ChEBI" id="CHEBI:18420"/>
    </cofactor>
    <text evidence="9">Binds 1 Mg(2+) ion per subunit.</text>
</comment>
<dbReference type="GO" id="GO:0009228">
    <property type="term" value="P:thiamine biosynthetic process"/>
    <property type="evidence" value="ECO:0007669"/>
    <property type="project" value="UniProtKB-KW"/>
</dbReference>
<dbReference type="GO" id="GO:0004789">
    <property type="term" value="F:thiamine-phosphate diphosphorylase activity"/>
    <property type="evidence" value="ECO:0007669"/>
    <property type="project" value="UniProtKB-UniRule"/>
</dbReference>
<keyword evidence="5 9" id="KW-0784">Thiamine biosynthesis</keyword>
<evidence type="ECO:0000259" key="12">
    <source>
        <dbReference type="Pfam" id="PF02581"/>
    </source>
</evidence>
<evidence type="ECO:0000256" key="11">
    <source>
        <dbReference type="RuleBase" id="RU004253"/>
    </source>
</evidence>
<evidence type="ECO:0000256" key="5">
    <source>
        <dbReference type="ARBA" id="ARBA00022977"/>
    </source>
</evidence>
<evidence type="ECO:0000256" key="9">
    <source>
        <dbReference type="HAMAP-Rule" id="MF_00097"/>
    </source>
</evidence>
<dbReference type="Pfam" id="PF02581">
    <property type="entry name" value="TMP-TENI"/>
    <property type="match status" value="1"/>
</dbReference>
<dbReference type="GO" id="GO:0009229">
    <property type="term" value="P:thiamine diphosphate biosynthetic process"/>
    <property type="evidence" value="ECO:0007669"/>
    <property type="project" value="UniProtKB-UniRule"/>
</dbReference>
<evidence type="ECO:0000313" key="13">
    <source>
        <dbReference type="EMBL" id="OEF27185.1"/>
    </source>
</evidence>
<sequence length="417" mass="46856">MVSLKVPMSHRSLVQPLKRCLAAASEQGFDTSLCDVHIVDGNCIEIYSSYGVKRIYLNDEEESIEPTEINITDSFSLRYCDDSQAATNHKKLQTQVVIGECRDGSEFDHWQCNGMKFQLCSSECIWNRDSVERHLSWVVVALCLDFAFEDAMVLARASLHSSYDVSRETWPIDVDAFPEVQMFELEDKQTTLIDNHSAFTSMDKTSLGLYLVVDDVKWIERLLNYGLKTVQLRIKDPNQSDLENQITKAIELGNQFHAQVFINDYWQLAIKHRAYGVHLGQEDLAIADLNLIKKSGLRLGVSTHGYFEIIRAKDLNPSYIALGHIFPTTTKEMPSQPQGVTKLRLYQKLIGDAYPTVAIGGIDLSTAQAVWSAGVSSLAVVRAITQADDIQLAIDSFYQIMALKPSTPLTTVHENVQ</sequence>
<gene>
    <name evidence="9" type="primary">thiE</name>
    <name evidence="13" type="ORF">A1QC_06650</name>
</gene>
<evidence type="ECO:0000256" key="7">
    <source>
        <dbReference type="ARBA" id="ARBA00047851"/>
    </source>
</evidence>
<dbReference type="EMBL" id="AJYK02000040">
    <property type="protein sequence ID" value="OEF27185.1"/>
    <property type="molecule type" value="Genomic_DNA"/>
</dbReference>
<dbReference type="InterPro" id="IPR013785">
    <property type="entry name" value="Aldolase_TIM"/>
</dbReference>
<comment type="catalytic activity">
    <reaction evidence="8 9 10">
        <text>2-[(2R,5Z)-2-carboxy-4-methylthiazol-5(2H)-ylidene]ethyl phosphate + 4-amino-2-methyl-5-(diphosphooxymethyl)pyrimidine + 2 H(+) = thiamine phosphate + CO2 + diphosphate</text>
        <dbReference type="Rhea" id="RHEA:47844"/>
        <dbReference type="ChEBI" id="CHEBI:15378"/>
        <dbReference type="ChEBI" id="CHEBI:16526"/>
        <dbReference type="ChEBI" id="CHEBI:33019"/>
        <dbReference type="ChEBI" id="CHEBI:37575"/>
        <dbReference type="ChEBI" id="CHEBI:57841"/>
        <dbReference type="ChEBI" id="CHEBI:62899"/>
        <dbReference type="EC" id="2.5.1.3"/>
    </reaction>
</comment>
<accession>A0A1E5E3U9</accession>
<dbReference type="GO" id="GO:0005737">
    <property type="term" value="C:cytoplasm"/>
    <property type="evidence" value="ECO:0007669"/>
    <property type="project" value="TreeGrafter"/>
</dbReference>
<feature type="binding site" evidence="9">
    <location>
        <position position="283"/>
    </location>
    <ligand>
        <name>Mg(2+)</name>
        <dbReference type="ChEBI" id="CHEBI:18420"/>
    </ligand>
</feature>
<dbReference type="GO" id="GO:0000287">
    <property type="term" value="F:magnesium ion binding"/>
    <property type="evidence" value="ECO:0007669"/>
    <property type="project" value="UniProtKB-UniRule"/>
</dbReference>
<comment type="catalytic activity">
    <reaction evidence="6 9 10">
        <text>4-methyl-5-(2-phosphooxyethyl)-thiazole + 4-amino-2-methyl-5-(diphosphooxymethyl)pyrimidine + H(+) = thiamine phosphate + diphosphate</text>
        <dbReference type="Rhea" id="RHEA:22328"/>
        <dbReference type="ChEBI" id="CHEBI:15378"/>
        <dbReference type="ChEBI" id="CHEBI:33019"/>
        <dbReference type="ChEBI" id="CHEBI:37575"/>
        <dbReference type="ChEBI" id="CHEBI:57841"/>
        <dbReference type="ChEBI" id="CHEBI:58296"/>
        <dbReference type="EC" id="2.5.1.3"/>
    </reaction>
</comment>
<keyword evidence="4 9" id="KW-0460">Magnesium</keyword>
<comment type="caution">
    <text evidence="9">Lacks conserved residue(s) required for the propagation of feature annotation.</text>
</comment>
<name>A0A1E5E3U9_9VIBR</name>
<dbReference type="UniPathway" id="UPA00060">
    <property type="reaction ID" value="UER00141"/>
</dbReference>
<keyword evidence="3 9" id="KW-0479">Metal-binding</keyword>
<dbReference type="FunFam" id="3.20.20.70:FF:000064">
    <property type="entry name" value="Thiamine-phosphate synthase"/>
    <property type="match status" value="1"/>
</dbReference>
<feature type="binding site" evidence="9">
    <location>
        <begin position="328"/>
        <end position="330"/>
    </location>
    <ligand>
        <name>2-[(2R,5Z)-2-carboxy-4-methylthiazol-5(2H)-ylidene]ethyl phosphate</name>
        <dbReference type="ChEBI" id="CHEBI:62899"/>
    </ligand>
</feature>
<dbReference type="eggNOG" id="COG0352">
    <property type="taxonomic scope" value="Bacteria"/>
</dbReference>
<evidence type="ECO:0000256" key="1">
    <source>
        <dbReference type="ARBA" id="ARBA00005165"/>
    </source>
</evidence>
<evidence type="ECO:0000256" key="6">
    <source>
        <dbReference type="ARBA" id="ARBA00047334"/>
    </source>
</evidence>
<evidence type="ECO:0000313" key="14">
    <source>
        <dbReference type="Proteomes" id="UP000094070"/>
    </source>
</evidence>
<dbReference type="InterPro" id="IPR034291">
    <property type="entry name" value="TMP_synthase"/>
</dbReference>
<protein>
    <recommendedName>
        <fullName evidence="9">Thiamine-phosphate synthase</fullName>
        <shortName evidence="9">TP synthase</shortName>
        <shortName evidence="9">TPS</shortName>
        <ecNumber evidence="9">2.5.1.3</ecNumber>
    </recommendedName>
    <alternativeName>
        <fullName evidence="9">Thiamine-phosphate pyrophosphorylase</fullName>
        <shortName evidence="9">TMP pyrophosphorylase</shortName>
        <shortName evidence="9">TMP-PPase</shortName>
    </alternativeName>
</protein>
<dbReference type="RefSeq" id="WP_017024367.1">
    <property type="nucleotide sequence ID" value="NZ_AJYK02000040.1"/>
</dbReference>
<dbReference type="PANTHER" id="PTHR20857:SF15">
    <property type="entry name" value="THIAMINE-PHOSPHATE SYNTHASE"/>
    <property type="match status" value="1"/>
</dbReference>
<feature type="binding site" evidence="9">
    <location>
        <position position="361"/>
    </location>
    <ligand>
        <name>2-[(2R,5Z)-2-carboxy-4-methylthiazol-5(2H)-ylidene]ethyl phosphate</name>
        <dbReference type="ChEBI" id="CHEBI:62899"/>
    </ligand>
</feature>
<evidence type="ECO:0000256" key="8">
    <source>
        <dbReference type="ARBA" id="ARBA00047883"/>
    </source>
</evidence>
<dbReference type="Proteomes" id="UP000094070">
    <property type="component" value="Unassembled WGS sequence"/>
</dbReference>
<dbReference type="PANTHER" id="PTHR20857">
    <property type="entry name" value="THIAMINE-PHOSPHATE PYROPHOSPHORYLASE"/>
    <property type="match status" value="1"/>
</dbReference>
<comment type="pathway">
    <text evidence="1 9 11">Cofactor biosynthesis; thiamine diphosphate biosynthesis; thiamine phosphate from 4-amino-2-methyl-5-diphosphomethylpyrimidine and 4-methyl-5-(2-phosphoethyl)-thiazole: step 1/1.</text>
</comment>
<dbReference type="STRING" id="1188252.A1QC_06650"/>
<feature type="binding site" evidence="9">
    <location>
        <position position="302"/>
    </location>
    <ligand>
        <name>4-amino-2-methyl-5-(diphosphooxymethyl)pyrimidine</name>
        <dbReference type="ChEBI" id="CHEBI:57841"/>
    </ligand>
</feature>
<feature type="binding site" evidence="9">
    <location>
        <begin position="231"/>
        <end position="235"/>
    </location>
    <ligand>
        <name>4-amino-2-methyl-5-(diphosphooxymethyl)pyrimidine</name>
        <dbReference type="ChEBI" id="CHEBI:57841"/>
    </ligand>
</feature>
<comment type="similarity">
    <text evidence="9 10">Belongs to the thiamine-phosphate synthase family.</text>
</comment>
<evidence type="ECO:0000256" key="2">
    <source>
        <dbReference type="ARBA" id="ARBA00022679"/>
    </source>
</evidence>
<evidence type="ECO:0000256" key="3">
    <source>
        <dbReference type="ARBA" id="ARBA00022723"/>
    </source>
</evidence>
<reference evidence="13 14" key="1">
    <citation type="journal article" date="2012" name="Science">
        <title>Ecological populations of bacteria act as socially cohesive units of antibiotic production and resistance.</title>
        <authorList>
            <person name="Cordero O.X."/>
            <person name="Wildschutte H."/>
            <person name="Kirkup B."/>
            <person name="Proehl S."/>
            <person name="Ngo L."/>
            <person name="Hussain F."/>
            <person name="Le Roux F."/>
            <person name="Mincer T."/>
            <person name="Polz M.F."/>
        </authorList>
    </citation>
    <scope>NUCLEOTIDE SEQUENCE [LARGE SCALE GENOMIC DNA]</scope>
    <source>
        <strain evidence="13 14">1S-45</strain>
    </source>
</reference>
<dbReference type="CDD" id="cd00564">
    <property type="entry name" value="TMP_TenI"/>
    <property type="match status" value="1"/>
</dbReference>
<dbReference type="HAMAP" id="MF_00097">
    <property type="entry name" value="TMP_synthase"/>
    <property type="match status" value="1"/>
</dbReference>
<dbReference type="SUPFAM" id="SSF51391">
    <property type="entry name" value="Thiamin phosphate synthase"/>
    <property type="match status" value="1"/>
</dbReference>
<feature type="binding site" evidence="9">
    <location>
        <position position="263"/>
    </location>
    <ligand>
        <name>4-amino-2-methyl-5-(diphosphooxymethyl)pyrimidine</name>
        <dbReference type="ChEBI" id="CHEBI:57841"/>
    </ligand>
</feature>
<dbReference type="EC" id="2.5.1.3" evidence="9"/>
<dbReference type="InterPro" id="IPR022998">
    <property type="entry name" value="ThiamineP_synth_TenI"/>
</dbReference>
<keyword evidence="14" id="KW-1185">Reference proteome</keyword>
<comment type="function">
    <text evidence="9">Condenses 4-methyl-5-(beta-hydroxyethyl)thiazole monophosphate (THZ-P) and 2-methyl-4-amino-5-hydroxymethyl pyrimidine pyrophosphate (HMP-PP) to form thiamine monophosphate (TMP).</text>
</comment>
<dbReference type="InterPro" id="IPR036206">
    <property type="entry name" value="ThiamineP_synth_sf"/>
</dbReference>
<dbReference type="NCBIfam" id="NF002904">
    <property type="entry name" value="PRK03512.1"/>
    <property type="match status" value="1"/>
</dbReference>
<feature type="binding site" evidence="9">
    <location>
        <position position="331"/>
    </location>
    <ligand>
        <name>4-amino-2-methyl-5-(diphosphooxymethyl)pyrimidine</name>
        <dbReference type="ChEBI" id="CHEBI:57841"/>
    </ligand>
</feature>
<feature type="binding site" evidence="9">
    <location>
        <position position="264"/>
    </location>
    <ligand>
        <name>Mg(2+)</name>
        <dbReference type="ChEBI" id="CHEBI:18420"/>
    </ligand>
</feature>
<comment type="caution">
    <text evidence="13">The sequence shown here is derived from an EMBL/GenBank/DDBJ whole genome shotgun (WGS) entry which is preliminary data.</text>
</comment>
<comment type="catalytic activity">
    <reaction evidence="7 9 10">
        <text>2-(2-carboxy-4-methylthiazol-5-yl)ethyl phosphate + 4-amino-2-methyl-5-(diphosphooxymethyl)pyrimidine + 2 H(+) = thiamine phosphate + CO2 + diphosphate</text>
        <dbReference type="Rhea" id="RHEA:47848"/>
        <dbReference type="ChEBI" id="CHEBI:15378"/>
        <dbReference type="ChEBI" id="CHEBI:16526"/>
        <dbReference type="ChEBI" id="CHEBI:33019"/>
        <dbReference type="ChEBI" id="CHEBI:37575"/>
        <dbReference type="ChEBI" id="CHEBI:57841"/>
        <dbReference type="ChEBI" id="CHEBI:62890"/>
        <dbReference type="EC" id="2.5.1.3"/>
    </reaction>
</comment>
<evidence type="ECO:0000256" key="10">
    <source>
        <dbReference type="RuleBase" id="RU003826"/>
    </source>
</evidence>
<organism evidence="13 14">
    <name type="scientific">Vibrio rumoiensis 1S-45</name>
    <dbReference type="NCBI Taxonomy" id="1188252"/>
    <lineage>
        <taxon>Bacteria</taxon>
        <taxon>Pseudomonadati</taxon>
        <taxon>Pseudomonadota</taxon>
        <taxon>Gammaproteobacteria</taxon>
        <taxon>Vibrionales</taxon>
        <taxon>Vibrionaceae</taxon>
        <taxon>Vibrio</taxon>
    </lineage>
</organism>